<sequence length="63" mass="6281">MSGLTVGETLAPRKSSSINRAAFGDNGMTLPHGLPFAMTSGVGSVTIFSDPETLVVTGAGLAS</sequence>
<gene>
    <name evidence="1" type="ORF">SAMN05192543_10810</name>
</gene>
<organism evidence="1 2">
    <name type="scientific">Paraburkholderia megapolitana</name>
    <dbReference type="NCBI Taxonomy" id="420953"/>
    <lineage>
        <taxon>Bacteria</taxon>
        <taxon>Pseudomonadati</taxon>
        <taxon>Pseudomonadota</taxon>
        <taxon>Betaproteobacteria</taxon>
        <taxon>Burkholderiales</taxon>
        <taxon>Burkholderiaceae</taxon>
        <taxon>Paraburkholderia</taxon>
    </lineage>
</organism>
<protein>
    <submittedName>
        <fullName evidence="1">Uncharacterized protein</fullName>
    </submittedName>
</protein>
<dbReference type="AlphaFoldDB" id="A0A1I3S326"/>
<accession>A0A1I3S326</accession>
<evidence type="ECO:0000313" key="2">
    <source>
        <dbReference type="Proteomes" id="UP000199548"/>
    </source>
</evidence>
<dbReference type="EMBL" id="FOQU01000008">
    <property type="protein sequence ID" value="SFJ53184.1"/>
    <property type="molecule type" value="Genomic_DNA"/>
</dbReference>
<name>A0A1I3S326_9BURK</name>
<keyword evidence="2" id="KW-1185">Reference proteome</keyword>
<evidence type="ECO:0000313" key="1">
    <source>
        <dbReference type="EMBL" id="SFJ53184.1"/>
    </source>
</evidence>
<dbReference type="Proteomes" id="UP000199548">
    <property type="component" value="Unassembled WGS sequence"/>
</dbReference>
<proteinExistence type="predicted"/>
<reference evidence="1 2" key="1">
    <citation type="submission" date="2016-10" db="EMBL/GenBank/DDBJ databases">
        <authorList>
            <person name="de Groot N.N."/>
        </authorList>
    </citation>
    <scope>NUCLEOTIDE SEQUENCE [LARGE SCALE GENOMIC DNA]</scope>
    <source>
        <strain evidence="1 2">LMG 23650</strain>
    </source>
</reference>